<name>A0A4C2A4T4_EUMVA</name>
<organism evidence="1 2">
    <name type="scientific">Eumeta variegata</name>
    <name type="common">Bagworm moth</name>
    <name type="synonym">Eumeta japonica</name>
    <dbReference type="NCBI Taxonomy" id="151549"/>
    <lineage>
        <taxon>Eukaryota</taxon>
        <taxon>Metazoa</taxon>
        <taxon>Ecdysozoa</taxon>
        <taxon>Arthropoda</taxon>
        <taxon>Hexapoda</taxon>
        <taxon>Insecta</taxon>
        <taxon>Pterygota</taxon>
        <taxon>Neoptera</taxon>
        <taxon>Endopterygota</taxon>
        <taxon>Lepidoptera</taxon>
        <taxon>Glossata</taxon>
        <taxon>Ditrysia</taxon>
        <taxon>Tineoidea</taxon>
        <taxon>Psychidae</taxon>
        <taxon>Oiketicinae</taxon>
        <taxon>Eumeta</taxon>
    </lineage>
</organism>
<evidence type="ECO:0000313" key="1">
    <source>
        <dbReference type="EMBL" id="GBP93907.1"/>
    </source>
</evidence>
<gene>
    <name evidence="1" type="ORF">EVAR_90907_1</name>
</gene>
<dbReference type="AlphaFoldDB" id="A0A4C2A4T4"/>
<dbReference type="EMBL" id="BGZK01002434">
    <property type="protein sequence ID" value="GBP93907.1"/>
    <property type="molecule type" value="Genomic_DNA"/>
</dbReference>
<evidence type="ECO:0008006" key="3">
    <source>
        <dbReference type="Google" id="ProtNLM"/>
    </source>
</evidence>
<evidence type="ECO:0000313" key="2">
    <source>
        <dbReference type="Proteomes" id="UP000299102"/>
    </source>
</evidence>
<comment type="caution">
    <text evidence="1">The sequence shown here is derived from an EMBL/GenBank/DDBJ whole genome shotgun (WGS) entry which is preliminary data.</text>
</comment>
<dbReference type="Proteomes" id="UP000299102">
    <property type="component" value="Unassembled WGS sequence"/>
</dbReference>
<sequence length="80" mass="9153">MRGGRRWRPSCAPWLPGEPPWPGRGYLRDREAFADDVVLMFSGQSASSIEEEANHALALVHCWGVRNKLRFAPSKQTRWC</sequence>
<keyword evidence="2" id="KW-1185">Reference proteome</keyword>
<proteinExistence type="predicted"/>
<dbReference type="OrthoDB" id="411823at2759"/>
<accession>A0A4C2A4T4</accession>
<reference evidence="1 2" key="1">
    <citation type="journal article" date="2019" name="Commun. Biol.">
        <title>The bagworm genome reveals a unique fibroin gene that provides high tensile strength.</title>
        <authorList>
            <person name="Kono N."/>
            <person name="Nakamura H."/>
            <person name="Ohtoshi R."/>
            <person name="Tomita M."/>
            <person name="Numata K."/>
            <person name="Arakawa K."/>
        </authorList>
    </citation>
    <scope>NUCLEOTIDE SEQUENCE [LARGE SCALE GENOMIC DNA]</scope>
</reference>
<protein>
    <recommendedName>
        <fullName evidence="3">Reverse transcriptase domain-containing protein</fullName>
    </recommendedName>
</protein>